<evidence type="ECO:0000256" key="6">
    <source>
        <dbReference type="ARBA" id="ARBA00022847"/>
    </source>
</evidence>
<evidence type="ECO:0000313" key="15">
    <source>
        <dbReference type="Proteomes" id="UP000241762"/>
    </source>
</evidence>
<dbReference type="Gene3D" id="3.30.565.10">
    <property type="entry name" value="Histidine kinase-like ATPase, C-terminal domain"/>
    <property type="match status" value="1"/>
</dbReference>
<reference evidence="14 15" key="1">
    <citation type="submission" date="2018-03" db="EMBL/GenBank/DDBJ databases">
        <title>A gene transfer event suggests a long-term partnership between eustigmatophyte algae and a novel lineage of endosymbiotic bacteria.</title>
        <authorList>
            <person name="Yurchenko T."/>
            <person name="Sevcikova T."/>
            <person name="Pribyl P."/>
            <person name="El Karkouri K."/>
            <person name="Klimes V."/>
            <person name="Amaral R."/>
            <person name="Zbrankova V."/>
            <person name="Kim E."/>
            <person name="Raoult D."/>
            <person name="Santos L.M.A."/>
            <person name="Elias M."/>
        </authorList>
    </citation>
    <scope>NUCLEOTIDE SEQUENCE [LARGE SCALE GENOMIC DNA]</scope>
    <source>
        <strain evidence="14">CCALA 838</strain>
    </source>
</reference>
<comment type="subcellular location">
    <subcellularLocation>
        <location evidence="1">Cell membrane</location>
        <topology evidence="1">Multi-pass membrane protein</topology>
    </subcellularLocation>
</comment>
<dbReference type="KEGG" id="ptc:phytr_4210"/>
<evidence type="ECO:0000313" key="14">
    <source>
        <dbReference type="EMBL" id="AVP87371.1"/>
    </source>
</evidence>
<evidence type="ECO:0000256" key="8">
    <source>
        <dbReference type="ARBA" id="ARBA00023053"/>
    </source>
</evidence>
<keyword evidence="11" id="KW-0739">Sodium transport</keyword>
<feature type="transmembrane region" description="Helical" evidence="13">
    <location>
        <begin position="115"/>
        <end position="133"/>
    </location>
</feature>
<feature type="transmembrane region" description="Helical" evidence="13">
    <location>
        <begin position="412"/>
        <end position="429"/>
    </location>
</feature>
<keyword evidence="8" id="KW-0915">Sodium</keyword>
<evidence type="ECO:0000256" key="1">
    <source>
        <dbReference type="ARBA" id="ARBA00004651"/>
    </source>
</evidence>
<dbReference type="SUPFAM" id="SSF55874">
    <property type="entry name" value="ATPase domain of HSP90 chaperone/DNA topoisomerase II/histidine kinase"/>
    <property type="match status" value="1"/>
</dbReference>
<evidence type="ECO:0000256" key="9">
    <source>
        <dbReference type="ARBA" id="ARBA00023065"/>
    </source>
</evidence>
<evidence type="ECO:0000256" key="5">
    <source>
        <dbReference type="ARBA" id="ARBA00022692"/>
    </source>
</evidence>
<keyword evidence="9" id="KW-0406">Ion transport</keyword>
<evidence type="ECO:0000256" key="10">
    <source>
        <dbReference type="ARBA" id="ARBA00023136"/>
    </source>
</evidence>
<sequence length="855" mass="96097">MVSQIDIAIFIGFIALTMIIGLSSSYGIKSMREYAIGDKKFSTATIAATIVATWAGGRDFVLIISETYNNGLYFIFSQLGGVLAILLVGIIFAPRMGEFLNNLSIPEAMGSLYGTKVRIISAISGFVLSAGILAGQLKVSGLIFEYCFGYPEIYGVIMGGILVTLYSALGGLKSVTFTDVMQLLTFGTMLPTLAFYIFDKIKDANIIINTLSTNKLFDYTEVFNFTQPKSIYFLFLFFWAIVPGFSPASFQRIAMAKNVEQSRKSFIIAALMWLFIVLTLVFISVLILATNPNLDTKNVAKYILLEQSYTGLRGFILAGLMAMVMSTADSYINSASVIFIHDLCKPLGFKIQKELMATRIAAMVLGAIAIGFALSGSSLLQLALFTSMFSMPVVTVPFIMTIFGFRSSGRSVLIGMGAGVITLIIWEKFLHIKHIPGVIPAMASNLIFLLFSHYFLKQKGGWIKVKSLTHLINTKERQNIITLFTQYIKEFNFSKFMEKNSPNNELMYVYTAVFCFISLYGNIATIDHDTKLRFPQLFQFITPSVLFSATALLSYPLWSDSWKAREVIAHMVWNIVAFYGLICIGFLFTMLSGFNPLQVMLLTLSIIIVAMLVKWQWALSITISGILFTFFSTRYYFPTVLSLSGLSIKLQIIYLLVLTSGLLVMFIKPKQEQETLLTSRVNYLRRKILAKEEDMMRALSLSKVENNNHKPLNNVIFISQMLFDFYDNLNGSEKQEAARIILKSFMRLENFESNIANLSKLATLDFDLNQEEIDLTTLINTRLRVCRNLYEEDDSKREFVVNIKENIKINGNKSYLEQMIDNLIINAIINCPKGIININLERFGSNSLSFCIKIS</sequence>
<feature type="transmembrane region" description="Helical" evidence="13">
    <location>
        <begin position="153"/>
        <end position="172"/>
    </location>
</feature>
<evidence type="ECO:0000256" key="4">
    <source>
        <dbReference type="ARBA" id="ARBA00022475"/>
    </source>
</evidence>
<dbReference type="GO" id="GO:0006814">
    <property type="term" value="P:sodium ion transport"/>
    <property type="evidence" value="ECO:0007669"/>
    <property type="project" value="UniProtKB-KW"/>
</dbReference>
<keyword evidence="4" id="KW-1003">Cell membrane</keyword>
<accession>A0A2P1P7X5</accession>
<feature type="transmembrane region" description="Helical" evidence="13">
    <location>
        <begin position="231"/>
        <end position="254"/>
    </location>
</feature>
<feature type="transmembrane region" description="Helical" evidence="13">
    <location>
        <begin position="570"/>
        <end position="591"/>
    </location>
</feature>
<keyword evidence="5 13" id="KW-0812">Transmembrane</keyword>
<organism evidence="14 15">
    <name type="scientific">Candidatus Phycorickettsia trachydisci</name>
    <dbReference type="NCBI Taxonomy" id="2115978"/>
    <lineage>
        <taxon>Bacteria</taxon>
        <taxon>Pseudomonadati</taxon>
        <taxon>Pseudomonadota</taxon>
        <taxon>Alphaproteobacteria</taxon>
        <taxon>Rickettsiales</taxon>
        <taxon>Rickettsiaceae</taxon>
        <taxon>Candidatus Phycorickettsia</taxon>
    </lineage>
</organism>
<dbReference type="GO" id="GO:0015293">
    <property type="term" value="F:symporter activity"/>
    <property type="evidence" value="ECO:0007669"/>
    <property type="project" value="UniProtKB-KW"/>
</dbReference>
<evidence type="ECO:0000256" key="12">
    <source>
        <dbReference type="ARBA" id="ARBA00033708"/>
    </source>
</evidence>
<dbReference type="RefSeq" id="WP_106874237.1">
    <property type="nucleotide sequence ID" value="NZ_CP027845.1"/>
</dbReference>
<feature type="transmembrane region" description="Helical" evidence="13">
    <location>
        <begin position="537"/>
        <end position="558"/>
    </location>
</feature>
<dbReference type="GO" id="GO:0005886">
    <property type="term" value="C:plasma membrane"/>
    <property type="evidence" value="ECO:0007669"/>
    <property type="project" value="UniProtKB-SubCell"/>
</dbReference>
<dbReference type="Gene3D" id="1.20.1730.10">
    <property type="entry name" value="Sodium/glucose cotransporter"/>
    <property type="match status" value="1"/>
</dbReference>
<dbReference type="InterPro" id="IPR038377">
    <property type="entry name" value="Na/Glc_symporter_sf"/>
</dbReference>
<feature type="transmembrane region" description="Helical" evidence="13">
    <location>
        <begin position="72"/>
        <end position="94"/>
    </location>
</feature>
<keyword evidence="7 13" id="KW-1133">Transmembrane helix</keyword>
<dbReference type="PANTHER" id="PTHR48086:SF3">
    <property type="entry name" value="SODIUM_PROLINE SYMPORTER"/>
    <property type="match status" value="1"/>
</dbReference>
<name>A0A2P1P7X5_9RICK</name>
<dbReference type="InterPro" id="IPR001734">
    <property type="entry name" value="Na/solute_symporter"/>
</dbReference>
<evidence type="ECO:0000256" key="7">
    <source>
        <dbReference type="ARBA" id="ARBA00022989"/>
    </source>
</evidence>
<dbReference type="CDD" id="cd10322">
    <property type="entry name" value="SLC5sbd"/>
    <property type="match status" value="1"/>
</dbReference>
<dbReference type="GO" id="GO:0016301">
    <property type="term" value="F:kinase activity"/>
    <property type="evidence" value="ECO:0007669"/>
    <property type="project" value="UniProtKB-KW"/>
</dbReference>
<dbReference type="InterPro" id="IPR050277">
    <property type="entry name" value="Sodium:Solute_Symporter"/>
</dbReference>
<protein>
    <submittedName>
        <fullName evidence="14">Sensor histidine kinase YycG</fullName>
    </submittedName>
</protein>
<keyword evidence="14" id="KW-0808">Transferase</keyword>
<feature type="transmembrane region" description="Helical" evidence="13">
    <location>
        <begin position="266"/>
        <end position="289"/>
    </location>
</feature>
<dbReference type="Pfam" id="PF00474">
    <property type="entry name" value="SSF"/>
    <property type="match status" value="1"/>
</dbReference>
<dbReference type="PANTHER" id="PTHR48086">
    <property type="entry name" value="SODIUM/PROLINE SYMPORTER-RELATED"/>
    <property type="match status" value="1"/>
</dbReference>
<dbReference type="OrthoDB" id="9789704at2"/>
<feature type="transmembrane region" description="Helical" evidence="13">
    <location>
        <begin position="360"/>
        <end position="376"/>
    </location>
</feature>
<feature type="transmembrane region" description="Helical" evidence="13">
    <location>
        <begin position="179"/>
        <end position="198"/>
    </location>
</feature>
<gene>
    <name evidence="14" type="ORF">phytr_4210</name>
</gene>
<feature type="transmembrane region" description="Helical" evidence="13">
    <location>
        <begin position="435"/>
        <end position="456"/>
    </location>
</feature>
<keyword evidence="10 13" id="KW-0472">Membrane</keyword>
<dbReference type="Proteomes" id="UP000241762">
    <property type="component" value="Chromosome"/>
</dbReference>
<dbReference type="InterPro" id="IPR036890">
    <property type="entry name" value="HATPase_C_sf"/>
</dbReference>
<dbReference type="EMBL" id="CP027845">
    <property type="protein sequence ID" value="AVP87371.1"/>
    <property type="molecule type" value="Genomic_DNA"/>
</dbReference>
<comment type="catalytic activity">
    <reaction evidence="12">
        <text>L-proline(in) + Na(+)(in) = L-proline(out) + Na(+)(out)</text>
        <dbReference type="Rhea" id="RHEA:28967"/>
        <dbReference type="ChEBI" id="CHEBI:29101"/>
        <dbReference type="ChEBI" id="CHEBI:60039"/>
    </reaction>
</comment>
<evidence type="ECO:0000256" key="2">
    <source>
        <dbReference type="ARBA" id="ARBA00006434"/>
    </source>
</evidence>
<feature type="transmembrane region" description="Helical" evidence="13">
    <location>
        <begin position="6"/>
        <end position="28"/>
    </location>
</feature>
<dbReference type="PROSITE" id="PS50283">
    <property type="entry name" value="NA_SOLUT_SYMP_3"/>
    <property type="match status" value="1"/>
</dbReference>
<keyword evidence="15" id="KW-1185">Reference proteome</keyword>
<keyword evidence="3" id="KW-0813">Transport</keyword>
<feature type="transmembrane region" description="Helical" evidence="13">
    <location>
        <begin position="382"/>
        <end position="405"/>
    </location>
</feature>
<feature type="transmembrane region" description="Helical" evidence="13">
    <location>
        <begin position="40"/>
        <end position="57"/>
    </location>
</feature>
<feature type="transmembrane region" description="Helical" evidence="13">
    <location>
        <begin position="506"/>
        <end position="525"/>
    </location>
</feature>
<evidence type="ECO:0000256" key="11">
    <source>
        <dbReference type="ARBA" id="ARBA00023201"/>
    </source>
</evidence>
<keyword evidence="14" id="KW-0418">Kinase</keyword>
<keyword evidence="6" id="KW-0769">Symport</keyword>
<dbReference type="AlphaFoldDB" id="A0A2P1P7X5"/>
<evidence type="ECO:0000256" key="3">
    <source>
        <dbReference type="ARBA" id="ARBA00022448"/>
    </source>
</evidence>
<evidence type="ECO:0000256" key="13">
    <source>
        <dbReference type="SAM" id="Phobius"/>
    </source>
</evidence>
<comment type="similarity">
    <text evidence="2">Belongs to the sodium:solute symporter (SSF) (TC 2.A.21) family.</text>
</comment>
<proteinExistence type="inferred from homology"/>